<evidence type="ECO:0000256" key="1">
    <source>
        <dbReference type="SAM" id="MobiDB-lite"/>
    </source>
</evidence>
<keyword evidence="2" id="KW-0732">Signal</keyword>
<dbReference type="Pfam" id="PF14856">
    <property type="entry name" value="Hce2"/>
    <property type="match status" value="1"/>
</dbReference>
<name>A0AA39Z0R4_9PEZI</name>
<evidence type="ECO:0000256" key="2">
    <source>
        <dbReference type="SAM" id="SignalP"/>
    </source>
</evidence>
<gene>
    <name evidence="4" type="ORF">QBC41DRAFT_260608</name>
</gene>
<dbReference type="EMBL" id="JAULSY010000144">
    <property type="protein sequence ID" value="KAK0662072.1"/>
    <property type="molecule type" value="Genomic_DNA"/>
</dbReference>
<organism evidence="4 5">
    <name type="scientific">Cercophora samala</name>
    <dbReference type="NCBI Taxonomy" id="330535"/>
    <lineage>
        <taxon>Eukaryota</taxon>
        <taxon>Fungi</taxon>
        <taxon>Dikarya</taxon>
        <taxon>Ascomycota</taxon>
        <taxon>Pezizomycotina</taxon>
        <taxon>Sordariomycetes</taxon>
        <taxon>Sordariomycetidae</taxon>
        <taxon>Sordariales</taxon>
        <taxon>Lasiosphaeriaceae</taxon>
        <taxon>Cercophora</taxon>
    </lineage>
</organism>
<feature type="non-terminal residue" evidence="4">
    <location>
        <position position="167"/>
    </location>
</feature>
<evidence type="ECO:0000313" key="5">
    <source>
        <dbReference type="Proteomes" id="UP001174997"/>
    </source>
</evidence>
<sequence>MKFTTTLISLFATMGFAAPGTPPPSGGFHPTPVSGPLGKRFNYTPDSSKNNLCGEANPVDRTSEASPKASDCWEIPTKSSPANTPGYWTLSPTEAGSGQWFSLGTYGTCEFKIRSKEAKELQFSTNDVKFYIDAHTHTGFDEEGRIELASPVYCGGNVQAEWAIAHV</sequence>
<feature type="signal peptide" evidence="2">
    <location>
        <begin position="1"/>
        <end position="17"/>
    </location>
</feature>
<dbReference type="AlphaFoldDB" id="A0AA39Z0R4"/>
<dbReference type="Proteomes" id="UP001174997">
    <property type="component" value="Unassembled WGS sequence"/>
</dbReference>
<dbReference type="InterPro" id="IPR029226">
    <property type="entry name" value="Ecp2-like"/>
</dbReference>
<evidence type="ECO:0000259" key="3">
    <source>
        <dbReference type="Pfam" id="PF14856"/>
    </source>
</evidence>
<feature type="chain" id="PRO_5041206729" description="Ecp2 effector protein-like domain-containing protein" evidence="2">
    <location>
        <begin position="18"/>
        <end position="167"/>
    </location>
</feature>
<proteinExistence type="predicted"/>
<accession>A0AA39Z0R4</accession>
<protein>
    <recommendedName>
        <fullName evidence="3">Ecp2 effector protein-like domain-containing protein</fullName>
    </recommendedName>
</protein>
<evidence type="ECO:0000313" key="4">
    <source>
        <dbReference type="EMBL" id="KAK0662072.1"/>
    </source>
</evidence>
<feature type="region of interest" description="Disordered" evidence="1">
    <location>
        <begin position="52"/>
        <end position="77"/>
    </location>
</feature>
<reference evidence="4" key="1">
    <citation type="submission" date="2023-06" db="EMBL/GenBank/DDBJ databases">
        <title>Genome-scale phylogeny and comparative genomics of the fungal order Sordariales.</title>
        <authorList>
            <consortium name="Lawrence Berkeley National Laboratory"/>
            <person name="Hensen N."/>
            <person name="Bonometti L."/>
            <person name="Westerberg I."/>
            <person name="Brannstrom I.O."/>
            <person name="Guillou S."/>
            <person name="Cros-Aarteil S."/>
            <person name="Calhoun S."/>
            <person name="Haridas S."/>
            <person name="Kuo A."/>
            <person name="Mondo S."/>
            <person name="Pangilinan J."/>
            <person name="Riley R."/>
            <person name="Labutti K."/>
            <person name="Andreopoulos B."/>
            <person name="Lipzen A."/>
            <person name="Chen C."/>
            <person name="Yanf M."/>
            <person name="Daum C."/>
            <person name="Ng V."/>
            <person name="Clum A."/>
            <person name="Steindorff A."/>
            <person name="Ohm R."/>
            <person name="Martin F."/>
            <person name="Silar P."/>
            <person name="Natvig D."/>
            <person name="Lalanne C."/>
            <person name="Gautier V."/>
            <person name="Ament-Velasquez S.L."/>
            <person name="Kruys A."/>
            <person name="Hutchinson M.I."/>
            <person name="Powell A.J."/>
            <person name="Barry K."/>
            <person name="Miller A.N."/>
            <person name="Grigoriev I.V."/>
            <person name="Debuchy R."/>
            <person name="Gladieux P."/>
            <person name="Thoren M.H."/>
            <person name="Johannesson H."/>
        </authorList>
    </citation>
    <scope>NUCLEOTIDE SEQUENCE</scope>
    <source>
        <strain evidence="4">CBS 307.81</strain>
    </source>
</reference>
<comment type="caution">
    <text evidence="4">The sequence shown here is derived from an EMBL/GenBank/DDBJ whole genome shotgun (WGS) entry which is preliminary data.</text>
</comment>
<keyword evidence="5" id="KW-1185">Reference proteome</keyword>
<feature type="domain" description="Ecp2 effector protein-like" evidence="3">
    <location>
        <begin position="53"/>
        <end position="154"/>
    </location>
</feature>